<proteinExistence type="predicted"/>
<dbReference type="EMBL" id="JPRD01000015">
    <property type="protein sequence ID" value="KIF53024.1"/>
    <property type="molecule type" value="Genomic_DNA"/>
</dbReference>
<comment type="caution">
    <text evidence="2">The sequence shown here is derived from an EMBL/GenBank/DDBJ whole genome shotgun (WGS) entry which is preliminary data.</text>
</comment>
<sequence length="161" mass="18085">MNQLTRKQALQDVDGFNCSYNVGETVLYVKSEVEGAVPLTIIKPAYVLGDNLPVVELESIGLALISKVQPYFDRMNIDTEDSSTITGYEFSKGTRRAYLILAALFIFIQALGLVDIGLPEWVRMAVTLPYIFFVGIQLAPEMRIWVRKKSKFSKSNDKGQK</sequence>
<dbReference type="AlphaFoldDB" id="A0A0C1ZA22"/>
<dbReference type="Proteomes" id="UP000031586">
    <property type="component" value="Unassembled WGS sequence"/>
</dbReference>
<name>A0A0C1ZA22_9VIBR</name>
<keyword evidence="1" id="KW-1133">Transmembrane helix</keyword>
<keyword evidence="1" id="KW-0472">Membrane</keyword>
<keyword evidence="1" id="KW-0812">Transmembrane</keyword>
<gene>
    <name evidence="2" type="ORF">H735_08730</name>
</gene>
<organism evidence="2 3">
    <name type="scientific">Vibrio owensii CAIM 1854 = LMG 25443</name>
    <dbReference type="NCBI Taxonomy" id="1229493"/>
    <lineage>
        <taxon>Bacteria</taxon>
        <taxon>Pseudomonadati</taxon>
        <taxon>Pseudomonadota</taxon>
        <taxon>Gammaproteobacteria</taxon>
        <taxon>Vibrionales</taxon>
        <taxon>Vibrionaceae</taxon>
        <taxon>Vibrio</taxon>
    </lineage>
</organism>
<evidence type="ECO:0000313" key="2">
    <source>
        <dbReference type="EMBL" id="KIF53024.1"/>
    </source>
</evidence>
<accession>A0A0C1ZA22</accession>
<feature type="transmembrane region" description="Helical" evidence="1">
    <location>
        <begin position="97"/>
        <end position="118"/>
    </location>
</feature>
<evidence type="ECO:0000313" key="3">
    <source>
        <dbReference type="Proteomes" id="UP000031586"/>
    </source>
</evidence>
<evidence type="ECO:0000256" key="1">
    <source>
        <dbReference type="SAM" id="Phobius"/>
    </source>
</evidence>
<feature type="transmembrane region" description="Helical" evidence="1">
    <location>
        <begin position="124"/>
        <end position="146"/>
    </location>
</feature>
<protein>
    <submittedName>
        <fullName evidence="2">Uncharacterized protein</fullName>
    </submittedName>
</protein>
<reference evidence="2 3" key="1">
    <citation type="submission" date="2014-07" db="EMBL/GenBank/DDBJ databases">
        <title>Unique and conserved regions in Vibrio harveyi and related species in comparison with the shrimp pathogen Vibrio harveyi CAIM 1792.</title>
        <authorList>
            <person name="Espinoza-Valles I."/>
            <person name="Vora G."/>
            <person name="Leekitcharoenphon P."/>
            <person name="Ussery D."/>
            <person name="Hoj L."/>
            <person name="Gomez-Gil B."/>
        </authorList>
    </citation>
    <scope>NUCLEOTIDE SEQUENCE [LARGE SCALE GENOMIC DNA]</scope>
    <source>
        <strain evidence="3">CAIM 1854 / LMG 25443</strain>
    </source>
</reference>
<dbReference type="PATRIC" id="fig|1229493.5.peg.833"/>